<dbReference type="InterPro" id="IPR013785">
    <property type="entry name" value="Aldolase_TIM"/>
</dbReference>
<comment type="caution">
    <text evidence="6">The sequence shown here is derived from an EMBL/GenBank/DDBJ whole genome shotgun (WGS) entry which is preliminary data.</text>
</comment>
<evidence type="ECO:0000256" key="2">
    <source>
        <dbReference type="ARBA" id="ARBA00022723"/>
    </source>
</evidence>
<dbReference type="Gene3D" id="3.20.20.70">
    <property type="entry name" value="Aldolase class I"/>
    <property type="match status" value="1"/>
</dbReference>
<dbReference type="InterPro" id="IPR007197">
    <property type="entry name" value="rSAM"/>
</dbReference>
<evidence type="ECO:0000259" key="5">
    <source>
        <dbReference type="PROSITE" id="PS51918"/>
    </source>
</evidence>
<evidence type="ECO:0000313" key="7">
    <source>
        <dbReference type="Proteomes" id="UP000176992"/>
    </source>
</evidence>
<feature type="domain" description="Radical SAM core" evidence="5">
    <location>
        <begin position="19"/>
        <end position="233"/>
    </location>
</feature>
<name>A0A1F5YD78_9BACT</name>
<dbReference type="PANTHER" id="PTHR11228:SF27">
    <property type="entry name" value="GLYCYL-RADICAL ENZYME ACTIVATING ENZYME MJ1227-RELATED"/>
    <property type="match status" value="1"/>
</dbReference>
<sequence length="239" mass="26782">MFRGELSPVYAMLKRPSLIDYPGKLCRVLFISGCNMHCLFCHNSDLTRPKDSFYDWPRLLEALTASREYWVDSVCISGGEPTLHPKIQELIQRIKEYGFHVKLDTNGTRPKVLKELLPLLDYVAMDYKAPLARYGEISGCPALDIGSIPESAGLIAGSGCEYEFRTTVVQGFHGEADILAICRELSEAGARRYALQAFVPPPDADPESGMPTSRTPMKTLEKYHQICRQFFEDAIVRGA</sequence>
<dbReference type="Pfam" id="PF04055">
    <property type="entry name" value="Radical_SAM"/>
    <property type="match status" value="1"/>
</dbReference>
<dbReference type="CDD" id="cd01335">
    <property type="entry name" value="Radical_SAM"/>
    <property type="match status" value="1"/>
</dbReference>
<dbReference type="GO" id="GO:0003824">
    <property type="term" value="F:catalytic activity"/>
    <property type="evidence" value="ECO:0007669"/>
    <property type="project" value="InterPro"/>
</dbReference>
<dbReference type="SFLD" id="SFLDG01094">
    <property type="entry name" value="Uncharacterised_Radical_SAM_Su"/>
    <property type="match status" value="1"/>
</dbReference>
<gene>
    <name evidence="6" type="ORF">A2Z86_07600</name>
</gene>
<reference evidence="6 7" key="1">
    <citation type="journal article" date="2016" name="Nat. Commun.">
        <title>Thousands of microbial genomes shed light on interconnected biogeochemical processes in an aquifer system.</title>
        <authorList>
            <person name="Anantharaman K."/>
            <person name="Brown C.T."/>
            <person name="Hug L.A."/>
            <person name="Sharon I."/>
            <person name="Castelle C.J."/>
            <person name="Probst A.J."/>
            <person name="Thomas B.C."/>
            <person name="Singh A."/>
            <person name="Wilkins M.J."/>
            <person name="Karaoz U."/>
            <person name="Brodie E.L."/>
            <person name="Williams K.H."/>
            <person name="Hubbard S.S."/>
            <person name="Banfield J.F."/>
        </authorList>
    </citation>
    <scope>NUCLEOTIDE SEQUENCE [LARGE SCALE GENOMIC DNA]</scope>
</reference>
<dbReference type="Proteomes" id="UP000176992">
    <property type="component" value="Unassembled WGS sequence"/>
</dbReference>
<evidence type="ECO:0000256" key="3">
    <source>
        <dbReference type="ARBA" id="ARBA00023004"/>
    </source>
</evidence>
<dbReference type="GO" id="GO:0046872">
    <property type="term" value="F:metal ion binding"/>
    <property type="evidence" value="ECO:0007669"/>
    <property type="project" value="UniProtKB-KW"/>
</dbReference>
<dbReference type="EMBL" id="MFIV01000162">
    <property type="protein sequence ID" value="OGF98147.1"/>
    <property type="molecule type" value="Genomic_DNA"/>
</dbReference>
<dbReference type="PANTHER" id="PTHR11228">
    <property type="entry name" value="RADICAL SAM DOMAIN PROTEIN"/>
    <property type="match status" value="1"/>
</dbReference>
<accession>A0A1F5YD78</accession>
<dbReference type="SFLD" id="SFLDS00029">
    <property type="entry name" value="Radical_SAM"/>
    <property type="match status" value="1"/>
</dbReference>
<dbReference type="InterPro" id="IPR058240">
    <property type="entry name" value="rSAM_sf"/>
</dbReference>
<keyword evidence="3" id="KW-0408">Iron</keyword>
<dbReference type="PROSITE" id="PS51918">
    <property type="entry name" value="RADICAL_SAM"/>
    <property type="match status" value="1"/>
</dbReference>
<dbReference type="NCBIfam" id="TIGR02495">
    <property type="entry name" value="NrdG2"/>
    <property type="match status" value="1"/>
</dbReference>
<proteinExistence type="predicted"/>
<organism evidence="6 7">
    <name type="scientific">Candidatus Glassbacteria bacterium GWA2_58_10</name>
    <dbReference type="NCBI Taxonomy" id="1817865"/>
    <lineage>
        <taxon>Bacteria</taxon>
        <taxon>Candidatus Glassiibacteriota</taxon>
    </lineage>
</organism>
<dbReference type="InterPro" id="IPR050377">
    <property type="entry name" value="Radical_SAM_PqqE_MftC-like"/>
</dbReference>
<evidence type="ECO:0000256" key="4">
    <source>
        <dbReference type="ARBA" id="ARBA00023014"/>
    </source>
</evidence>
<protein>
    <submittedName>
        <fullName evidence="6">Anaerobic ribonucleoside-triphosphate reductase activating protein</fullName>
    </submittedName>
</protein>
<keyword evidence="4" id="KW-0411">Iron-sulfur</keyword>
<evidence type="ECO:0000313" key="6">
    <source>
        <dbReference type="EMBL" id="OGF98147.1"/>
    </source>
</evidence>
<keyword evidence="1" id="KW-0949">S-adenosyl-L-methionine</keyword>
<dbReference type="SUPFAM" id="SSF102114">
    <property type="entry name" value="Radical SAM enzymes"/>
    <property type="match status" value="1"/>
</dbReference>
<dbReference type="AlphaFoldDB" id="A0A1F5YD78"/>
<dbReference type="GO" id="GO:0051536">
    <property type="term" value="F:iron-sulfur cluster binding"/>
    <property type="evidence" value="ECO:0007669"/>
    <property type="project" value="UniProtKB-KW"/>
</dbReference>
<keyword evidence="2" id="KW-0479">Metal-binding</keyword>
<dbReference type="InterPro" id="IPR012840">
    <property type="entry name" value="NrdG2"/>
</dbReference>
<evidence type="ECO:0000256" key="1">
    <source>
        <dbReference type="ARBA" id="ARBA00022691"/>
    </source>
</evidence>